<reference evidence="10 11" key="1">
    <citation type="journal article" date="2014" name="Antonie Van Leeuwenhoek">
        <title>Hyphomonas beringensis sp. nov. and Hyphomonas chukchiensis sp. nov., isolated from surface seawater of the Bering Sea and Chukchi Sea.</title>
        <authorList>
            <person name="Li C."/>
            <person name="Lai Q."/>
            <person name="Li G."/>
            <person name="Dong C."/>
            <person name="Wang J."/>
            <person name="Liao Y."/>
            <person name="Shao Z."/>
        </authorList>
    </citation>
    <scope>NUCLEOTIDE SEQUENCE [LARGE SCALE GENOMIC DNA]</scope>
    <source>
        <strain evidence="10 11">22II1-22F38</strain>
    </source>
</reference>
<dbReference type="AlphaFoldDB" id="A0A059DZQ4"/>
<feature type="domain" description="GCVT N-terminal" evidence="8">
    <location>
        <begin position="14"/>
        <end position="279"/>
    </location>
</feature>
<dbReference type="InterPro" id="IPR028896">
    <property type="entry name" value="GcvT/YgfZ/DmdA"/>
</dbReference>
<dbReference type="InterPro" id="IPR013977">
    <property type="entry name" value="GcvT_C"/>
</dbReference>
<evidence type="ECO:0000256" key="1">
    <source>
        <dbReference type="ARBA" id="ARBA00008609"/>
    </source>
</evidence>
<dbReference type="GO" id="GO:0004047">
    <property type="term" value="F:aminomethyltransferase activity"/>
    <property type="evidence" value="ECO:0007669"/>
    <property type="project" value="UniProtKB-EC"/>
</dbReference>
<gene>
    <name evidence="10" type="ORF">HY36_06680</name>
</gene>
<dbReference type="InterPro" id="IPR006223">
    <property type="entry name" value="GcvT"/>
</dbReference>
<dbReference type="STRING" id="1280948.HY36_06680"/>
<dbReference type="PANTHER" id="PTHR43757:SF2">
    <property type="entry name" value="AMINOMETHYLTRANSFERASE, MITOCHONDRIAL"/>
    <property type="match status" value="1"/>
</dbReference>
<dbReference type="NCBIfam" id="TIGR00528">
    <property type="entry name" value="gcvT"/>
    <property type="match status" value="1"/>
</dbReference>
<dbReference type="Pfam" id="PF08669">
    <property type="entry name" value="GCV_T_C"/>
    <property type="match status" value="1"/>
</dbReference>
<dbReference type="OrthoDB" id="9774591at2"/>
<evidence type="ECO:0000256" key="4">
    <source>
        <dbReference type="ARBA" id="ARBA00022679"/>
    </source>
</evidence>
<proteinExistence type="inferred from homology"/>
<evidence type="ECO:0000256" key="6">
    <source>
        <dbReference type="ARBA" id="ARBA00047665"/>
    </source>
</evidence>
<comment type="similarity">
    <text evidence="1">Belongs to the GcvT family.</text>
</comment>
<evidence type="ECO:0000256" key="2">
    <source>
        <dbReference type="ARBA" id="ARBA00012616"/>
    </source>
</evidence>
<dbReference type="PIRSF" id="PIRSF006487">
    <property type="entry name" value="GcvT"/>
    <property type="match status" value="1"/>
</dbReference>
<dbReference type="PANTHER" id="PTHR43757">
    <property type="entry name" value="AMINOMETHYLTRANSFERASE"/>
    <property type="match status" value="1"/>
</dbReference>
<dbReference type="SUPFAM" id="SSF103025">
    <property type="entry name" value="Folate-binding domain"/>
    <property type="match status" value="1"/>
</dbReference>
<sequence>MAEPTTDNLKRTPLHDLHEELGAKLVPFAGYEMPVQYPMGVKDEHLWTRSEAGLFDVSHMGPCFLSLADGIGGGDEAHAKIAALIETLVPSDIAGLKEGQARLTVLLNDEGGILDDLIITRPIGEEAQGSLYIVVNGAVKEADWALFERTFEGKAVLTRADDRILFALQGPKAAEVMQDFFPGCAELKFMRHMPFELNGTRCIVSRCGYTGEDGFEVLVSPEAGVPLIKEMLTDERVKPIGLGARDSLRLEAGLCLYGHDMDTTRDPVEADLAWVIQKKRREQANFPGAERILKALSDGPAEKRVGIKPLERAPAREGTVIEIGGEPVGVVTSGGFGPSVDGPVAMGYVRADLAELGTKIDLMVRGKARAAEVCELPFVKPNYKR</sequence>
<dbReference type="Gene3D" id="4.10.1250.10">
    <property type="entry name" value="Aminomethyltransferase fragment"/>
    <property type="match status" value="1"/>
</dbReference>
<feature type="binding site" evidence="7">
    <location>
        <position position="216"/>
    </location>
    <ligand>
        <name>substrate</name>
    </ligand>
</feature>
<accession>A0A059DZQ4</accession>
<dbReference type="RefSeq" id="WP_035553054.1">
    <property type="nucleotide sequence ID" value="NZ_AWFH01000034.1"/>
</dbReference>
<evidence type="ECO:0000313" key="10">
    <source>
        <dbReference type="EMBL" id="KCZ59809.1"/>
    </source>
</evidence>
<dbReference type="SUPFAM" id="SSF101790">
    <property type="entry name" value="Aminomethyltransferase beta-barrel domain"/>
    <property type="match status" value="1"/>
</dbReference>
<name>A0A059DZQ4_9PROT</name>
<evidence type="ECO:0000256" key="3">
    <source>
        <dbReference type="ARBA" id="ARBA00022576"/>
    </source>
</evidence>
<keyword evidence="4 10" id="KW-0808">Transferase</keyword>
<keyword evidence="3" id="KW-0032">Aminotransferase</keyword>
<dbReference type="GO" id="GO:0032259">
    <property type="term" value="P:methylation"/>
    <property type="evidence" value="ECO:0007669"/>
    <property type="project" value="UniProtKB-KW"/>
</dbReference>
<dbReference type="Proteomes" id="UP000024547">
    <property type="component" value="Unassembled WGS sequence"/>
</dbReference>
<evidence type="ECO:0000313" key="11">
    <source>
        <dbReference type="Proteomes" id="UP000024547"/>
    </source>
</evidence>
<dbReference type="eggNOG" id="COG0404">
    <property type="taxonomic scope" value="Bacteria"/>
</dbReference>
<dbReference type="GO" id="GO:0006546">
    <property type="term" value="P:glycine catabolic process"/>
    <property type="evidence" value="ECO:0007669"/>
    <property type="project" value="InterPro"/>
</dbReference>
<dbReference type="NCBIfam" id="NF010093">
    <property type="entry name" value="PRK13579.1"/>
    <property type="match status" value="1"/>
</dbReference>
<dbReference type="InterPro" id="IPR006222">
    <property type="entry name" value="GCVT_N"/>
</dbReference>
<comment type="caution">
    <text evidence="10">The sequence shown here is derived from an EMBL/GenBank/DDBJ whole genome shotgun (WGS) entry which is preliminary data.</text>
</comment>
<dbReference type="GeneID" id="92501563"/>
<dbReference type="GO" id="GO:0005960">
    <property type="term" value="C:glycine cleavage complex"/>
    <property type="evidence" value="ECO:0007669"/>
    <property type="project" value="InterPro"/>
</dbReference>
<dbReference type="Gene3D" id="3.30.70.1400">
    <property type="entry name" value="Aminomethyltransferase beta-barrel domains"/>
    <property type="match status" value="1"/>
</dbReference>
<dbReference type="InterPro" id="IPR027266">
    <property type="entry name" value="TrmE/GcvT-like"/>
</dbReference>
<keyword evidence="11" id="KW-1185">Reference proteome</keyword>
<dbReference type="InterPro" id="IPR029043">
    <property type="entry name" value="GcvT/YgfZ_C"/>
</dbReference>
<keyword evidence="10" id="KW-0489">Methyltransferase</keyword>
<evidence type="ECO:0000259" key="9">
    <source>
        <dbReference type="Pfam" id="PF08669"/>
    </source>
</evidence>
<dbReference type="EC" id="2.1.2.10" evidence="2"/>
<dbReference type="Pfam" id="PF01571">
    <property type="entry name" value="GCV_T"/>
    <property type="match status" value="1"/>
</dbReference>
<dbReference type="GO" id="GO:0008483">
    <property type="term" value="F:transaminase activity"/>
    <property type="evidence" value="ECO:0007669"/>
    <property type="project" value="UniProtKB-KW"/>
</dbReference>
<dbReference type="NCBIfam" id="NF001567">
    <property type="entry name" value="PRK00389.1"/>
    <property type="match status" value="1"/>
</dbReference>
<comment type="catalytic activity">
    <reaction evidence="6">
        <text>N(6)-[(R)-S(8)-aminomethyldihydrolipoyl]-L-lysyl-[protein] + (6S)-5,6,7,8-tetrahydrofolate = N(6)-[(R)-dihydrolipoyl]-L-lysyl-[protein] + (6R)-5,10-methylene-5,6,7,8-tetrahydrofolate + NH4(+)</text>
        <dbReference type="Rhea" id="RHEA:16945"/>
        <dbReference type="Rhea" id="RHEA-COMP:10475"/>
        <dbReference type="Rhea" id="RHEA-COMP:10492"/>
        <dbReference type="ChEBI" id="CHEBI:15636"/>
        <dbReference type="ChEBI" id="CHEBI:28938"/>
        <dbReference type="ChEBI" id="CHEBI:57453"/>
        <dbReference type="ChEBI" id="CHEBI:83100"/>
        <dbReference type="ChEBI" id="CHEBI:83143"/>
        <dbReference type="EC" id="2.1.2.10"/>
    </reaction>
</comment>
<dbReference type="EMBL" id="AWFH01000034">
    <property type="protein sequence ID" value="KCZ59809.1"/>
    <property type="molecule type" value="Genomic_DNA"/>
</dbReference>
<dbReference type="PATRIC" id="fig|1280948.3.peg.2431"/>
<protein>
    <recommendedName>
        <fullName evidence="2">aminomethyltransferase</fullName>
        <ecNumber evidence="2">2.1.2.10</ecNumber>
    </recommendedName>
    <alternativeName>
        <fullName evidence="5">Glycine cleavage system T protein</fullName>
    </alternativeName>
</protein>
<evidence type="ECO:0000256" key="7">
    <source>
        <dbReference type="PIRSR" id="PIRSR006487-1"/>
    </source>
</evidence>
<dbReference type="Gene3D" id="3.30.1360.120">
    <property type="entry name" value="Probable tRNA modification gtpase trme, domain 1"/>
    <property type="match status" value="1"/>
</dbReference>
<feature type="domain" description="Aminomethyltransferase C-terminal" evidence="9">
    <location>
        <begin position="303"/>
        <end position="380"/>
    </location>
</feature>
<dbReference type="GO" id="GO:0008168">
    <property type="term" value="F:methyltransferase activity"/>
    <property type="evidence" value="ECO:0007669"/>
    <property type="project" value="UniProtKB-KW"/>
</dbReference>
<organism evidence="10 11">
    <name type="scientific">Hyphomonas atlantica</name>
    <dbReference type="NCBI Taxonomy" id="1280948"/>
    <lineage>
        <taxon>Bacteria</taxon>
        <taxon>Pseudomonadati</taxon>
        <taxon>Pseudomonadota</taxon>
        <taxon>Alphaproteobacteria</taxon>
        <taxon>Hyphomonadales</taxon>
        <taxon>Hyphomonadaceae</taxon>
        <taxon>Hyphomonas</taxon>
    </lineage>
</organism>
<evidence type="ECO:0000256" key="5">
    <source>
        <dbReference type="ARBA" id="ARBA00031395"/>
    </source>
</evidence>
<evidence type="ECO:0000259" key="8">
    <source>
        <dbReference type="Pfam" id="PF01571"/>
    </source>
</evidence>
<dbReference type="Gene3D" id="2.40.30.110">
    <property type="entry name" value="Aminomethyltransferase beta-barrel domains"/>
    <property type="match status" value="1"/>
</dbReference>